<proteinExistence type="predicted"/>
<keyword evidence="2" id="KW-1185">Reference proteome</keyword>
<accession>A0AAD9ALJ5</accession>
<comment type="caution">
    <text evidence="1">The sequence shown here is derived from an EMBL/GenBank/DDBJ whole genome shotgun (WGS) entry which is preliminary data.</text>
</comment>
<reference evidence="1" key="1">
    <citation type="submission" date="2023-01" db="EMBL/GenBank/DDBJ databases">
        <title>Colletotrichum chrysophilum M932 genome sequence.</title>
        <authorList>
            <person name="Baroncelli R."/>
        </authorList>
    </citation>
    <scope>NUCLEOTIDE SEQUENCE</scope>
    <source>
        <strain evidence="1">M932</strain>
    </source>
</reference>
<sequence length="101" mass="10866">MFMSAIEPHETAVACCPSGFTAKALGLGCFSYIPRELYTATILDNDIYTLIDNTYTYHGRTVSGQFPSATASTMTRHIEVETIESDESSSFIGIAVTAGVT</sequence>
<dbReference type="Proteomes" id="UP001243330">
    <property type="component" value="Unassembled WGS sequence"/>
</dbReference>
<gene>
    <name evidence="1" type="ORF">CCHR01_07161</name>
</gene>
<protein>
    <submittedName>
        <fullName evidence="1">Uncharacterized protein</fullName>
    </submittedName>
</protein>
<evidence type="ECO:0000313" key="2">
    <source>
        <dbReference type="Proteomes" id="UP001243330"/>
    </source>
</evidence>
<dbReference type="AlphaFoldDB" id="A0AAD9ALJ5"/>
<dbReference type="EMBL" id="JAQOWY010000125">
    <property type="protein sequence ID" value="KAK1850168.1"/>
    <property type="molecule type" value="Genomic_DNA"/>
</dbReference>
<name>A0AAD9ALJ5_9PEZI</name>
<organism evidence="1 2">
    <name type="scientific">Colletotrichum chrysophilum</name>
    <dbReference type="NCBI Taxonomy" id="1836956"/>
    <lineage>
        <taxon>Eukaryota</taxon>
        <taxon>Fungi</taxon>
        <taxon>Dikarya</taxon>
        <taxon>Ascomycota</taxon>
        <taxon>Pezizomycotina</taxon>
        <taxon>Sordariomycetes</taxon>
        <taxon>Hypocreomycetidae</taxon>
        <taxon>Glomerellales</taxon>
        <taxon>Glomerellaceae</taxon>
        <taxon>Colletotrichum</taxon>
        <taxon>Colletotrichum gloeosporioides species complex</taxon>
    </lineage>
</organism>
<evidence type="ECO:0000313" key="1">
    <source>
        <dbReference type="EMBL" id="KAK1850168.1"/>
    </source>
</evidence>